<reference evidence="1" key="1">
    <citation type="submission" date="2023-04" db="EMBL/GenBank/DDBJ databases">
        <title>Ambrosiozyma monospora NBRC 10751.</title>
        <authorList>
            <person name="Ichikawa N."/>
            <person name="Sato H."/>
            <person name="Tonouchi N."/>
        </authorList>
    </citation>
    <scope>NUCLEOTIDE SEQUENCE</scope>
    <source>
        <strain evidence="1">NBRC 10751</strain>
    </source>
</reference>
<gene>
    <name evidence="1" type="ORF">Amon02_000932600</name>
</gene>
<evidence type="ECO:0000313" key="1">
    <source>
        <dbReference type="EMBL" id="GME93453.1"/>
    </source>
</evidence>
<protein>
    <submittedName>
        <fullName evidence="1">Unnamed protein product</fullName>
    </submittedName>
</protein>
<name>A0ACB5TTD8_AMBMO</name>
<dbReference type="EMBL" id="BSXS01008724">
    <property type="protein sequence ID" value="GME93453.1"/>
    <property type="molecule type" value="Genomic_DNA"/>
</dbReference>
<organism evidence="1 2">
    <name type="scientific">Ambrosiozyma monospora</name>
    <name type="common">Yeast</name>
    <name type="synonym">Endomycopsis monosporus</name>
    <dbReference type="NCBI Taxonomy" id="43982"/>
    <lineage>
        <taxon>Eukaryota</taxon>
        <taxon>Fungi</taxon>
        <taxon>Dikarya</taxon>
        <taxon>Ascomycota</taxon>
        <taxon>Saccharomycotina</taxon>
        <taxon>Pichiomycetes</taxon>
        <taxon>Pichiales</taxon>
        <taxon>Pichiaceae</taxon>
        <taxon>Ambrosiozyma</taxon>
    </lineage>
</organism>
<accession>A0ACB5TTD8</accession>
<proteinExistence type="predicted"/>
<comment type="caution">
    <text evidence="1">The sequence shown here is derived from an EMBL/GenBank/DDBJ whole genome shotgun (WGS) entry which is preliminary data.</text>
</comment>
<evidence type="ECO:0000313" key="2">
    <source>
        <dbReference type="Proteomes" id="UP001165064"/>
    </source>
</evidence>
<keyword evidence="2" id="KW-1185">Reference proteome</keyword>
<dbReference type="Proteomes" id="UP001165064">
    <property type="component" value="Unassembled WGS sequence"/>
</dbReference>
<sequence>MSESNTPLSNPSLRQGNPRNGQDDNYCDPIQDSFIFDPVSKHVEYHLHQLLSMPLAYCLNRFHVEFNNELFNLDLQDSVDVKSLDLISFYDWQDYLRQEDDDDAPPSLGSVCKDFQNEIEAYKRIWRHNHDHCSSPDEQINVPKFLFSGDAAGLNKVIMDTRN</sequence>